<sequence length="644" mass="75786">MEDSEQYFVIEYFKNYLKYQYECFSTDPLQDFKEASAKRNLSDKDDLEGENTSLTVKTRLRSGQTSTNERNLTPETSPAESMVNPSFHFKCMTDNEKREKLRLLSSVIVIEDIDLLTSEAICDCSFLKNILHYMKPDEFRIPDGGVNENEYVPILYGLQKFLRARNFDSVSYLKSLKTRFNIQMITSDEKWELVKLTILVSFLCKDSEESLISRGLDFSHEKTSEVKPSFLKGLFQVLDSVLFKLNHFDDESVFGVLDCNKSTSFIKSNAEILNFRNSVGFNPRQETDNMLIDSLLSDEEDDLFDRACDNEYYNHLRDDEKMLSMNQSPLKDSSDNFLQPFTTFRTIDHRSSMVPYKNFNLHGGNQRQRVTINGILQRKFNCNDNSSLMYPNQSSLKRSSVSYLQQFEKEFETKESHLLNQISELKQRLTKFSEENSTLKDLLKEEEKENSRLTRDLKRIQKVEERFEHLKYCFEKKHNECEELTQNLQASAEQLSLSEKNTSKLLKTIKSQENIHFQHLKMFKESEDLLRSYYDKSLQTCLDQIKLRDEQQIPLQQRDREFRDLKHELEKTKRMEQSYFDLYTETLETLEEMSKRCEALEQNTECTPTNSQNELKIWDTKINRNEITISCALLLLCMLANLVL</sequence>
<proteinExistence type="predicted"/>
<feature type="compositionally biased region" description="Polar residues" evidence="2">
    <location>
        <begin position="50"/>
        <end position="79"/>
    </location>
</feature>
<feature type="coiled-coil region" evidence="1">
    <location>
        <begin position="555"/>
        <end position="603"/>
    </location>
</feature>
<accession>A0AAD2D8T1</accession>
<feature type="coiled-coil region" evidence="1">
    <location>
        <begin position="415"/>
        <end position="501"/>
    </location>
</feature>
<name>A0AAD2D8T1_EUPCR</name>
<comment type="caution">
    <text evidence="3">The sequence shown here is derived from an EMBL/GenBank/DDBJ whole genome shotgun (WGS) entry which is preliminary data.</text>
</comment>
<keyword evidence="1" id="KW-0175">Coiled coil</keyword>
<dbReference type="AlphaFoldDB" id="A0AAD2D8T1"/>
<evidence type="ECO:0000313" key="4">
    <source>
        <dbReference type="Proteomes" id="UP001295684"/>
    </source>
</evidence>
<reference evidence="3" key="1">
    <citation type="submission" date="2023-07" db="EMBL/GenBank/DDBJ databases">
        <authorList>
            <consortium name="AG Swart"/>
            <person name="Singh M."/>
            <person name="Singh A."/>
            <person name="Seah K."/>
            <person name="Emmerich C."/>
        </authorList>
    </citation>
    <scope>NUCLEOTIDE SEQUENCE</scope>
    <source>
        <strain evidence="3">DP1</strain>
    </source>
</reference>
<keyword evidence="4" id="KW-1185">Reference proteome</keyword>
<organism evidence="3 4">
    <name type="scientific">Euplotes crassus</name>
    <dbReference type="NCBI Taxonomy" id="5936"/>
    <lineage>
        <taxon>Eukaryota</taxon>
        <taxon>Sar</taxon>
        <taxon>Alveolata</taxon>
        <taxon>Ciliophora</taxon>
        <taxon>Intramacronucleata</taxon>
        <taxon>Spirotrichea</taxon>
        <taxon>Hypotrichia</taxon>
        <taxon>Euplotida</taxon>
        <taxon>Euplotidae</taxon>
        <taxon>Moneuplotes</taxon>
    </lineage>
</organism>
<dbReference type="Proteomes" id="UP001295684">
    <property type="component" value="Unassembled WGS sequence"/>
</dbReference>
<evidence type="ECO:0000256" key="1">
    <source>
        <dbReference type="SAM" id="Coils"/>
    </source>
</evidence>
<gene>
    <name evidence="3" type="ORF">ECRASSUSDP1_LOCUS25108</name>
</gene>
<evidence type="ECO:0000313" key="3">
    <source>
        <dbReference type="EMBL" id="CAI2383603.1"/>
    </source>
</evidence>
<protein>
    <submittedName>
        <fullName evidence="3">Uncharacterized protein</fullName>
    </submittedName>
</protein>
<feature type="region of interest" description="Disordered" evidence="2">
    <location>
        <begin position="40"/>
        <end position="81"/>
    </location>
</feature>
<evidence type="ECO:0000256" key="2">
    <source>
        <dbReference type="SAM" id="MobiDB-lite"/>
    </source>
</evidence>
<dbReference type="EMBL" id="CAMPGE010025895">
    <property type="protein sequence ID" value="CAI2383603.1"/>
    <property type="molecule type" value="Genomic_DNA"/>
</dbReference>